<dbReference type="InterPro" id="IPR045155">
    <property type="entry name" value="Beta-lactam_cat"/>
</dbReference>
<dbReference type="PANTHER" id="PTHR35333:SF3">
    <property type="entry name" value="BETA-LACTAMASE-TYPE TRANSPEPTIDASE FOLD CONTAINING PROTEIN"/>
    <property type="match status" value="1"/>
</dbReference>
<dbReference type="InterPro" id="IPR012338">
    <property type="entry name" value="Beta-lactam/transpept-like"/>
</dbReference>
<feature type="domain" description="Beta-lactamase class A catalytic" evidence="5">
    <location>
        <begin position="46"/>
        <end position="259"/>
    </location>
</feature>
<dbReference type="PROSITE" id="PS51318">
    <property type="entry name" value="TAT"/>
    <property type="match status" value="1"/>
</dbReference>
<dbReference type="EC" id="3.5.2.6" evidence="3"/>
<dbReference type="RefSeq" id="WP_171832947.1">
    <property type="nucleotide sequence ID" value="NZ_CP053708.1"/>
</dbReference>
<protein>
    <recommendedName>
        <fullName evidence="3">beta-lactamase</fullName>
        <ecNumber evidence="3">3.5.2.6</ecNumber>
    </recommendedName>
    <alternativeName>
        <fullName evidence="4">Penicillinase</fullName>
    </alternativeName>
</protein>
<organism evidence="6 7">
    <name type="scientific">Lichenicola cladoniae</name>
    <dbReference type="NCBI Taxonomy" id="1484109"/>
    <lineage>
        <taxon>Bacteria</taxon>
        <taxon>Pseudomonadati</taxon>
        <taxon>Pseudomonadota</taxon>
        <taxon>Alphaproteobacteria</taxon>
        <taxon>Acetobacterales</taxon>
        <taxon>Acetobacteraceae</taxon>
        <taxon>Lichenicola</taxon>
    </lineage>
</organism>
<dbReference type="GO" id="GO:0046677">
    <property type="term" value="P:response to antibiotic"/>
    <property type="evidence" value="ECO:0007669"/>
    <property type="project" value="InterPro"/>
</dbReference>
<evidence type="ECO:0000313" key="7">
    <source>
        <dbReference type="Proteomes" id="UP000500767"/>
    </source>
</evidence>
<dbReference type="SUPFAM" id="SSF56601">
    <property type="entry name" value="beta-lactamase/transpeptidase-like"/>
    <property type="match status" value="1"/>
</dbReference>
<dbReference type="EMBL" id="CP053708">
    <property type="protein sequence ID" value="QKE91525.1"/>
    <property type="molecule type" value="Genomic_DNA"/>
</dbReference>
<dbReference type="AlphaFoldDB" id="A0A6M8HTH8"/>
<comment type="similarity">
    <text evidence="2">Belongs to the class-A beta-lactamase family.</text>
</comment>
<dbReference type="Pfam" id="PF13354">
    <property type="entry name" value="Beta-lactamase2"/>
    <property type="match status" value="1"/>
</dbReference>
<name>A0A6M8HTH8_9PROT</name>
<dbReference type="Proteomes" id="UP000500767">
    <property type="component" value="Chromosome"/>
</dbReference>
<evidence type="ECO:0000256" key="1">
    <source>
        <dbReference type="ARBA" id="ARBA00001526"/>
    </source>
</evidence>
<dbReference type="PANTHER" id="PTHR35333">
    <property type="entry name" value="BETA-LACTAMASE"/>
    <property type="match status" value="1"/>
</dbReference>
<reference evidence="6 7" key="1">
    <citation type="journal article" date="2014" name="World J. Microbiol. Biotechnol.">
        <title>Biodiversity and physiological characteristics of Antarctic and Arctic lichens-associated bacteria.</title>
        <authorList>
            <person name="Lee Y.M."/>
            <person name="Kim E.H."/>
            <person name="Lee H.K."/>
            <person name="Hong S.G."/>
        </authorList>
    </citation>
    <scope>NUCLEOTIDE SEQUENCE [LARGE SCALE GENOMIC DNA]</scope>
    <source>
        <strain evidence="6 7">PAMC 26569</strain>
    </source>
</reference>
<evidence type="ECO:0000256" key="4">
    <source>
        <dbReference type="ARBA" id="ARBA00030171"/>
    </source>
</evidence>
<sequence length="286" mass="30168">MNAWPSRRGFVAAGFGAIVAGRAGPARAEGGDAIAALERQHGGRLGVFVQDTGTGRTLAHRADERFLLASTFKGPLAAMVFARVDAGHDDLAHLVPYGQHDLLPASPITTAHVAAGVLAVGTLVEAILERSDNTAANLLLRRIGGPPALTGWLRSLGDTVTRVDRYELVGGWSGMKDTTTPRAIAAVAARISLGDVLRPPTRALNNRWMAANVVGGRRVRAGFPEGWTTGDRTGTTNSVCNDYAIAYPPGRSPLLIAVYYEKSDLDMDDGEALLRAIGALVARWAA</sequence>
<evidence type="ECO:0000313" key="6">
    <source>
        <dbReference type="EMBL" id="QKE91525.1"/>
    </source>
</evidence>
<comment type="catalytic activity">
    <reaction evidence="1">
        <text>a beta-lactam + H2O = a substituted beta-amino acid</text>
        <dbReference type="Rhea" id="RHEA:20401"/>
        <dbReference type="ChEBI" id="CHEBI:15377"/>
        <dbReference type="ChEBI" id="CHEBI:35627"/>
        <dbReference type="ChEBI" id="CHEBI:140347"/>
        <dbReference type="EC" id="3.5.2.6"/>
    </reaction>
</comment>
<dbReference type="InterPro" id="IPR006311">
    <property type="entry name" value="TAT_signal"/>
</dbReference>
<accession>A0A6M8HTH8</accession>
<evidence type="ECO:0000256" key="2">
    <source>
        <dbReference type="ARBA" id="ARBA00009009"/>
    </source>
</evidence>
<gene>
    <name evidence="6" type="primary">bla</name>
    <name evidence="6" type="ORF">HN018_17110</name>
</gene>
<dbReference type="NCBIfam" id="NF033103">
    <property type="entry name" value="bla_class_A"/>
    <property type="match status" value="1"/>
</dbReference>
<dbReference type="GO" id="GO:0008800">
    <property type="term" value="F:beta-lactamase activity"/>
    <property type="evidence" value="ECO:0007669"/>
    <property type="project" value="UniProtKB-EC"/>
</dbReference>
<dbReference type="GO" id="GO:0030655">
    <property type="term" value="P:beta-lactam antibiotic catabolic process"/>
    <property type="evidence" value="ECO:0007669"/>
    <property type="project" value="InterPro"/>
</dbReference>
<evidence type="ECO:0000256" key="3">
    <source>
        <dbReference type="ARBA" id="ARBA00012865"/>
    </source>
</evidence>
<dbReference type="InterPro" id="IPR000871">
    <property type="entry name" value="Beta-lactam_class-A"/>
</dbReference>
<proteinExistence type="inferred from homology"/>
<keyword evidence="7" id="KW-1185">Reference proteome</keyword>
<dbReference type="KEGG" id="lck:HN018_17110"/>
<dbReference type="Gene3D" id="3.40.710.10">
    <property type="entry name" value="DD-peptidase/beta-lactamase superfamily"/>
    <property type="match status" value="1"/>
</dbReference>
<dbReference type="PRINTS" id="PR00118">
    <property type="entry name" value="BLACTAMASEA"/>
</dbReference>
<evidence type="ECO:0000259" key="5">
    <source>
        <dbReference type="Pfam" id="PF13354"/>
    </source>
</evidence>